<gene>
    <name evidence="1" type="ORF">MENTE1834_LOCUS15300</name>
</gene>
<organism evidence="1 2">
    <name type="scientific">Meloidogyne enterolobii</name>
    <name type="common">Root-knot nematode worm</name>
    <name type="synonym">Meloidogyne mayaguensis</name>
    <dbReference type="NCBI Taxonomy" id="390850"/>
    <lineage>
        <taxon>Eukaryota</taxon>
        <taxon>Metazoa</taxon>
        <taxon>Ecdysozoa</taxon>
        <taxon>Nematoda</taxon>
        <taxon>Chromadorea</taxon>
        <taxon>Rhabditida</taxon>
        <taxon>Tylenchina</taxon>
        <taxon>Tylenchomorpha</taxon>
        <taxon>Tylenchoidea</taxon>
        <taxon>Meloidogynidae</taxon>
        <taxon>Meloidogyninae</taxon>
        <taxon>Meloidogyne</taxon>
    </lineage>
</organism>
<reference evidence="1" key="1">
    <citation type="submission" date="2023-11" db="EMBL/GenBank/DDBJ databases">
        <authorList>
            <person name="Poullet M."/>
        </authorList>
    </citation>
    <scope>NUCLEOTIDE SEQUENCE</scope>
    <source>
        <strain evidence="1">E1834</strain>
    </source>
</reference>
<evidence type="ECO:0000313" key="1">
    <source>
        <dbReference type="EMBL" id="CAK5057808.1"/>
    </source>
</evidence>
<keyword evidence="2" id="KW-1185">Reference proteome</keyword>
<comment type="caution">
    <text evidence="1">The sequence shown here is derived from an EMBL/GenBank/DDBJ whole genome shotgun (WGS) entry which is preliminary data.</text>
</comment>
<evidence type="ECO:0000313" key="2">
    <source>
        <dbReference type="Proteomes" id="UP001497535"/>
    </source>
</evidence>
<dbReference type="EMBL" id="CAVMJV010000016">
    <property type="protein sequence ID" value="CAK5057808.1"/>
    <property type="molecule type" value="Genomic_DNA"/>
</dbReference>
<accession>A0ACB0YQR2</accession>
<proteinExistence type="predicted"/>
<protein>
    <submittedName>
        <fullName evidence="1">Uncharacterized protein</fullName>
    </submittedName>
</protein>
<name>A0ACB0YQR2_MELEN</name>
<sequence length="73" mass="8781">MTLCDLLIITNHRHHQRVLSLNREIFFIPLLFFSFYSIVCENLYKLNVGKNTPTKNQFLVGILKMYKIKKKFF</sequence>
<dbReference type="Proteomes" id="UP001497535">
    <property type="component" value="Unassembled WGS sequence"/>
</dbReference>